<evidence type="ECO:0000256" key="5">
    <source>
        <dbReference type="ARBA" id="ARBA00022516"/>
    </source>
</evidence>
<dbReference type="OrthoDB" id="2157530at2759"/>
<keyword evidence="8 16" id="KW-0276">Fatty acid metabolism</keyword>
<dbReference type="PROSITE" id="PS51203">
    <property type="entry name" value="CS"/>
    <property type="match status" value="1"/>
</dbReference>
<dbReference type="Proteomes" id="UP000198287">
    <property type="component" value="Unassembled WGS sequence"/>
</dbReference>
<dbReference type="Gene3D" id="2.60.40.790">
    <property type="match status" value="1"/>
</dbReference>
<evidence type="ECO:0000256" key="1">
    <source>
        <dbReference type="ARBA" id="ARBA00004477"/>
    </source>
</evidence>
<comment type="pathway">
    <text evidence="2 16">Lipid metabolism; fatty acid biosynthesis.</text>
</comment>
<dbReference type="PANTHER" id="PTHR11035">
    <property type="entry name" value="VERY-LONG-CHAIN (3R)-3-HYDROXYACYL-COA DEHYDRATASE"/>
    <property type="match status" value="1"/>
</dbReference>
<evidence type="ECO:0000256" key="16">
    <source>
        <dbReference type="RuleBase" id="RU363109"/>
    </source>
</evidence>
<protein>
    <recommendedName>
        <fullName evidence="4 16">Very-long-chain (3R)-3-hydroxyacyl-CoA dehydratase</fullName>
        <ecNumber evidence="4 16">4.2.1.134</ecNumber>
    </recommendedName>
</protein>
<dbReference type="EMBL" id="LNIX01000008">
    <property type="protein sequence ID" value="OXA50868.1"/>
    <property type="molecule type" value="Genomic_DNA"/>
</dbReference>
<dbReference type="InterPro" id="IPR008978">
    <property type="entry name" value="HSP20-like_chaperone"/>
</dbReference>
<keyword evidence="14 16" id="KW-0456">Lyase</keyword>
<dbReference type="OMA" id="SYLVMSH"/>
<dbReference type="PANTHER" id="PTHR11035:SF35">
    <property type="entry name" value="VERY-LONG-CHAIN (3R)-3-HYDROXYACYL-COA DEHYDRATASE"/>
    <property type="match status" value="1"/>
</dbReference>
<dbReference type="InterPro" id="IPR007482">
    <property type="entry name" value="Tyr_Pase-like_PTPLA"/>
</dbReference>
<dbReference type="GO" id="GO:0030148">
    <property type="term" value="P:sphingolipid biosynthetic process"/>
    <property type="evidence" value="ECO:0007669"/>
    <property type="project" value="TreeGrafter"/>
</dbReference>
<dbReference type="EC" id="4.2.1.134" evidence="4 16"/>
<evidence type="ECO:0000256" key="10">
    <source>
        <dbReference type="ARBA" id="ARBA00023054"/>
    </source>
</evidence>
<dbReference type="Pfam" id="PF04969">
    <property type="entry name" value="CS"/>
    <property type="match status" value="1"/>
</dbReference>
<comment type="similarity">
    <text evidence="3 16">Belongs to the very long-chain fatty acids dehydratase HACD family.</text>
</comment>
<name>A0A226E0S1_FOLCA</name>
<evidence type="ECO:0000256" key="13">
    <source>
        <dbReference type="ARBA" id="ARBA00023160"/>
    </source>
</evidence>
<comment type="catalytic activity">
    <reaction evidence="16">
        <text>a very-long-chain (3R)-3-hydroxyacyl-CoA = a very-long-chain (2E)-enoyl-CoA + H2O</text>
        <dbReference type="Rhea" id="RHEA:45812"/>
        <dbReference type="ChEBI" id="CHEBI:15377"/>
        <dbReference type="ChEBI" id="CHEBI:83728"/>
        <dbReference type="ChEBI" id="CHEBI:85440"/>
        <dbReference type="EC" id="4.2.1.134"/>
    </reaction>
</comment>
<feature type="transmembrane region" description="Helical" evidence="16">
    <location>
        <begin position="267"/>
        <end position="285"/>
    </location>
</feature>
<evidence type="ECO:0000313" key="19">
    <source>
        <dbReference type="Proteomes" id="UP000198287"/>
    </source>
</evidence>
<dbReference type="GO" id="GO:0030497">
    <property type="term" value="P:fatty acid elongation"/>
    <property type="evidence" value="ECO:0007669"/>
    <property type="project" value="TreeGrafter"/>
</dbReference>
<evidence type="ECO:0000259" key="17">
    <source>
        <dbReference type="PROSITE" id="PS51203"/>
    </source>
</evidence>
<evidence type="ECO:0000256" key="7">
    <source>
        <dbReference type="ARBA" id="ARBA00022824"/>
    </source>
</evidence>
<keyword evidence="19" id="KW-1185">Reference proteome</keyword>
<keyword evidence="7 16" id="KW-0256">Endoplasmic reticulum</keyword>
<dbReference type="AlphaFoldDB" id="A0A226E0S1"/>
<proteinExistence type="inferred from homology"/>
<comment type="function">
    <text evidence="16">Catalyzes the third of the four reactions of the long-chain fatty acids elongation cycle. This endoplasmic reticulum-bound enzymatic process, allows the addition of two carbons to the chain of long- and very long-chain fatty acids/VLCFAs per cycle. This enzyme catalyzes the dehydration of the 3-hydroxyacyl-CoA intermediate into trans-2,3-enoyl-CoA, within each cycle of fatty acid elongation. Thereby, it participates to the production of VLCFAs of different chain lengths that are involved in multiple biological processes as precursors of membrane lipids and lipid mediators.</text>
</comment>
<dbReference type="GO" id="GO:0102158">
    <property type="term" value="F:very-long-chain (3R)-3-hydroxyacyl-CoA dehydratase activity"/>
    <property type="evidence" value="ECO:0007669"/>
    <property type="project" value="UniProtKB-EC"/>
</dbReference>
<comment type="caution">
    <text evidence="16">Lacks conserved residue(s) required for the propagation of feature annotation.</text>
</comment>
<dbReference type="CDD" id="cd06465">
    <property type="entry name" value="p23_hB-ind1_like"/>
    <property type="match status" value="1"/>
</dbReference>
<evidence type="ECO:0000256" key="6">
    <source>
        <dbReference type="ARBA" id="ARBA00022692"/>
    </source>
</evidence>
<feature type="domain" description="CS" evidence="17">
    <location>
        <begin position="26"/>
        <end position="116"/>
    </location>
</feature>
<dbReference type="Pfam" id="PF04387">
    <property type="entry name" value="PTPLA"/>
    <property type="match status" value="1"/>
</dbReference>
<keyword evidence="11 16" id="KW-0443">Lipid metabolism</keyword>
<dbReference type="InterPro" id="IPR007052">
    <property type="entry name" value="CS_dom"/>
</dbReference>
<dbReference type="SUPFAM" id="SSF49764">
    <property type="entry name" value="HSP20-like chaperones"/>
    <property type="match status" value="1"/>
</dbReference>
<dbReference type="STRING" id="158441.A0A226E0S1"/>
<sequence length="389" mass="45452">MRTASTTAGDWVHIRNPVGGTPDSPGISPFVYWAQTESSISLRVDIRNVKDPKINIEDSKVSFDAVGEGARGECEYHFELDLPHDICPKKSTFRVLDRDITIHLQKKENGWWSKVTTTHRKPAWLKVDFDRWKSPDDDEPELEPNIMKDYPNMMDSLRTEEFGYKVESLRKVYLFLYNLFQFVGYLYIVSVLTIRYLKDGQEATHKAFDLVGFTMCYCQILQMLEIAHAVFGFTKTSIPMSIMQIMGRNVILFGTINPEVRLHSHSFIFFLFYIWALADIIRYPFYMMQMYNVKPYLMTWLRYSCWIPLYPMGILSECVIIFNAITFFEETQKFSLLLPNSLNATFYFPALMRIYLLFGVFPATSFIIKSMWRGRKKVLGTPKIVKVKD</sequence>
<dbReference type="FunFam" id="2.60.40.790:FF:000013">
    <property type="entry name" value="Very-long-chain (3R)-3-hydroxyacyl-CoA dehydratase"/>
    <property type="match status" value="1"/>
</dbReference>
<comment type="similarity">
    <text evidence="15">Belongs to the p23/wos2 family.</text>
</comment>
<keyword evidence="5 16" id="KW-0444">Lipid biosynthesis</keyword>
<gene>
    <name evidence="18" type="ORF">Fcan01_14651</name>
</gene>
<dbReference type="UniPathway" id="UPA00094"/>
<comment type="caution">
    <text evidence="18">The sequence shown here is derived from an EMBL/GenBank/DDBJ whole genome shotgun (WGS) entry which is preliminary data.</text>
</comment>
<feature type="transmembrane region" description="Helical" evidence="16">
    <location>
        <begin position="174"/>
        <end position="197"/>
    </location>
</feature>
<accession>A0A226E0S1</accession>
<evidence type="ECO:0000256" key="2">
    <source>
        <dbReference type="ARBA" id="ARBA00005194"/>
    </source>
</evidence>
<evidence type="ECO:0000313" key="18">
    <source>
        <dbReference type="EMBL" id="OXA50868.1"/>
    </source>
</evidence>
<keyword evidence="12 16" id="KW-0472">Membrane</keyword>
<evidence type="ECO:0000256" key="3">
    <source>
        <dbReference type="ARBA" id="ARBA00007811"/>
    </source>
</evidence>
<evidence type="ECO:0000256" key="8">
    <source>
        <dbReference type="ARBA" id="ARBA00022832"/>
    </source>
</evidence>
<dbReference type="GO" id="GO:0005789">
    <property type="term" value="C:endoplasmic reticulum membrane"/>
    <property type="evidence" value="ECO:0007669"/>
    <property type="project" value="UniProtKB-SubCell"/>
</dbReference>
<evidence type="ECO:0000256" key="11">
    <source>
        <dbReference type="ARBA" id="ARBA00023098"/>
    </source>
</evidence>
<evidence type="ECO:0000256" key="4">
    <source>
        <dbReference type="ARBA" id="ARBA00013122"/>
    </source>
</evidence>
<feature type="transmembrane region" description="Helical" evidence="16">
    <location>
        <begin position="346"/>
        <end position="368"/>
    </location>
</feature>
<reference evidence="18 19" key="1">
    <citation type="submission" date="2015-12" db="EMBL/GenBank/DDBJ databases">
        <title>The genome of Folsomia candida.</title>
        <authorList>
            <person name="Faddeeva A."/>
            <person name="Derks M.F."/>
            <person name="Anvar Y."/>
            <person name="Smit S."/>
            <person name="Van Straalen N."/>
            <person name="Roelofs D."/>
        </authorList>
    </citation>
    <scope>NUCLEOTIDE SEQUENCE [LARGE SCALE GENOMIC DNA]</scope>
    <source>
        <strain evidence="18 19">VU population</strain>
        <tissue evidence="18">Whole body</tissue>
    </source>
</reference>
<dbReference type="GO" id="GO:0042761">
    <property type="term" value="P:very long-chain fatty acid biosynthetic process"/>
    <property type="evidence" value="ECO:0007669"/>
    <property type="project" value="TreeGrafter"/>
</dbReference>
<comment type="subcellular location">
    <subcellularLocation>
        <location evidence="1 16">Endoplasmic reticulum membrane</location>
        <topology evidence="1 16">Multi-pass membrane protein</topology>
    </subcellularLocation>
</comment>
<keyword evidence="6 16" id="KW-0812">Transmembrane</keyword>
<evidence type="ECO:0000256" key="14">
    <source>
        <dbReference type="ARBA" id="ARBA00023239"/>
    </source>
</evidence>
<feature type="transmembrane region" description="Helical" evidence="16">
    <location>
        <begin position="306"/>
        <end position="326"/>
    </location>
</feature>
<evidence type="ECO:0000256" key="15">
    <source>
        <dbReference type="ARBA" id="ARBA00025733"/>
    </source>
</evidence>
<evidence type="ECO:0000256" key="9">
    <source>
        <dbReference type="ARBA" id="ARBA00022989"/>
    </source>
</evidence>
<keyword evidence="10" id="KW-0175">Coiled coil</keyword>
<evidence type="ECO:0000256" key="12">
    <source>
        <dbReference type="ARBA" id="ARBA00023136"/>
    </source>
</evidence>
<keyword evidence="9 16" id="KW-1133">Transmembrane helix</keyword>
<organism evidence="18 19">
    <name type="scientific">Folsomia candida</name>
    <name type="common">Springtail</name>
    <dbReference type="NCBI Taxonomy" id="158441"/>
    <lineage>
        <taxon>Eukaryota</taxon>
        <taxon>Metazoa</taxon>
        <taxon>Ecdysozoa</taxon>
        <taxon>Arthropoda</taxon>
        <taxon>Hexapoda</taxon>
        <taxon>Collembola</taxon>
        <taxon>Entomobryomorpha</taxon>
        <taxon>Isotomoidea</taxon>
        <taxon>Isotomidae</taxon>
        <taxon>Proisotominae</taxon>
        <taxon>Folsomia</taxon>
    </lineage>
</organism>
<keyword evidence="13 16" id="KW-0275">Fatty acid biosynthesis</keyword>